<evidence type="ECO:0000256" key="5">
    <source>
        <dbReference type="SAM" id="MobiDB-lite"/>
    </source>
</evidence>
<accession>A0A0D0E2X6</accession>
<evidence type="ECO:0000256" key="3">
    <source>
        <dbReference type="ARBA" id="ARBA00022833"/>
    </source>
</evidence>
<dbReference type="PROSITE" id="PS52027">
    <property type="entry name" value="ZF_C2HC_C3H"/>
    <property type="match status" value="1"/>
</dbReference>
<dbReference type="Pfam" id="PF18759">
    <property type="entry name" value="Plavaka"/>
    <property type="match status" value="1"/>
</dbReference>
<gene>
    <name evidence="7" type="ORF">PAXRUDRAFT_9570</name>
</gene>
<dbReference type="HOGENOM" id="CLU_009122_0_0_1"/>
<feature type="region of interest" description="Disordered" evidence="5">
    <location>
        <begin position="746"/>
        <end position="768"/>
    </location>
</feature>
<evidence type="ECO:0000313" key="7">
    <source>
        <dbReference type="EMBL" id="KIK98401.1"/>
    </source>
</evidence>
<evidence type="ECO:0000313" key="8">
    <source>
        <dbReference type="Proteomes" id="UP000054538"/>
    </source>
</evidence>
<feature type="region of interest" description="Disordered" evidence="5">
    <location>
        <begin position="37"/>
        <end position="162"/>
    </location>
</feature>
<dbReference type="GO" id="GO:0008270">
    <property type="term" value="F:zinc ion binding"/>
    <property type="evidence" value="ECO:0007669"/>
    <property type="project" value="UniProtKB-KW"/>
</dbReference>
<evidence type="ECO:0000259" key="6">
    <source>
        <dbReference type="PROSITE" id="PS52027"/>
    </source>
</evidence>
<keyword evidence="3" id="KW-0862">Zinc</keyword>
<reference evidence="7 8" key="1">
    <citation type="submission" date="2014-04" db="EMBL/GenBank/DDBJ databases">
        <authorList>
            <consortium name="DOE Joint Genome Institute"/>
            <person name="Kuo A."/>
            <person name="Kohler A."/>
            <person name="Jargeat P."/>
            <person name="Nagy L.G."/>
            <person name="Floudas D."/>
            <person name="Copeland A."/>
            <person name="Barry K.W."/>
            <person name="Cichocki N."/>
            <person name="Veneault-Fourrey C."/>
            <person name="LaButti K."/>
            <person name="Lindquist E.A."/>
            <person name="Lipzen A."/>
            <person name="Lundell T."/>
            <person name="Morin E."/>
            <person name="Murat C."/>
            <person name="Sun H."/>
            <person name="Tunlid A."/>
            <person name="Henrissat B."/>
            <person name="Grigoriev I.V."/>
            <person name="Hibbett D.S."/>
            <person name="Martin F."/>
            <person name="Nordberg H.P."/>
            <person name="Cantor M.N."/>
            <person name="Hua S.X."/>
        </authorList>
    </citation>
    <scope>NUCLEOTIDE SEQUENCE [LARGE SCALE GENOMIC DNA]</scope>
    <source>
        <strain evidence="7 8">Ve08.2h10</strain>
    </source>
</reference>
<feature type="compositionally biased region" description="Basic and acidic residues" evidence="5">
    <location>
        <begin position="118"/>
        <end position="136"/>
    </location>
</feature>
<keyword evidence="8" id="KW-1185">Reference proteome</keyword>
<evidence type="ECO:0000256" key="4">
    <source>
        <dbReference type="PROSITE-ProRule" id="PRU01371"/>
    </source>
</evidence>
<dbReference type="Pfam" id="PF13913">
    <property type="entry name" value="zf-C2HC_2"/>
    <property type="match status" value="1"/>
</dbReference>
<protein>
    <recommendedName>
        <fullName evidence="6">C2HC/C3H-type domain-containing protein</fullName>
    </recommendedName>
</protein>
<dbReference type="Proteomes" id="UP000054538">
    <property type="component" value="Unassembled WGS sequence"/>
</dbReference>
<name>A0A0D0E2X6_9AGAM</name>
<sequence length="970" mass="110567">MAPSRPNRAKFNYSEATLTSQIPCPHCGKTFKVQGFKKHEASCKKQREDEKEREEFTRRYEAELRRARHKAKGKLMPGPASGPEEDQAGPSRIPSTSEPSSAMIEDPPLYVFDDTDDERQTGPDDWQPDARMRRVPSDASMGTRSTASIGPHQQPAISIDRPGEFRTEYHPRSGRPPVTQSYEEFGAHSTIYTKPADEEPFCPFRTHGDFEFVEIALDAALNQAQVDRLLDLIDRVAKGAAKVTLKNEVELRKACDNAAAELTPFSKHPVTATYKKQPVTYEVHTQPVWEWALDLLDNPLLAPYFVWDAECLYKHNGTEYERFYHEPWTADHWWDIQSSLPSNVENAIPFAFILYADKTKLSSHGTVKGYPVVVHCANLPVDIRNGKGLGGGCVVGWLPIVPEDAEEEGKLGYTNLKRVVWHESFVKLLEAVALYSQTGYAHTCYDQLMCWLFPLILILSADYEEQANACARSALCPSTSFTTSQKPLRFGRWIRVRMPSPINNVFWKVTYSCPHGALSFDRLHYLHASLWGKHLLGEIKKILNSLRRQAEAAVESFVSEFPQWRQFTHFQTVIKIMFSDGNKMADLSKQVFYATLNVLTRQASPEGHQLLLVVRSYLQLDSLIGLDVHTEHTLDMIEAELLIFNKELEKYMSCVKKSNIEGLKLDWDFPKVHLWKHVVRDIQSKGTARNYSTRPNEGMHGPLHEAYQRRSNGRDVAGQILRVDHHKLAAILIRARMDNAEQWKRFETEDPEGSQSDSPAPFEGHTKLGSACKPVSLQHLETDFSPSDRAFEGFRKKFTEFLNTSLPAYGHQLTRWIVLPSQFQVKEHRYLKVNYESTVDWRQNTDHLRCNPSFFGQPRYDAALIQLTPEKTAFVRLIFMFVCDIPDISSFQFALVQPCTAGIGGTRQLDRDFRLNRVKAVPRSSSISVPMASFIRGAVLVSDTEHRDEYFVFDHLDGDMFLRTLQCTGS</sequence>
<dbReference type="InParanoid" id="A0A0D0E2X6"/>
<evidence type="ECO:0000256" key="1">
    <source>
        <dbReference type="ARBA" id="ARBA00022723"/>
    </source>
</evidence>
<dbReference type="AlphaFoldDB" id="A0A0D0E2X6"/>
<organism evidence="7 8">
    <name type="scientific">Paxillus rubicundulus Ve08.2h10</name>
    <dbReference type="NCBI Taxonomy" id="930991"/>
    <lineage>
        <taxon>Eukaryota</taxon>
        <taxon>Fungi</taxon>
        <taxon>Dikarya</taxon>
        <taxon>Basidiomycota</taxon>
        <taxon>Agaricomycotina</taxon>
        <taxon>Agaricomycetes</taxon>
        <taxon>Agaricomycetidae</taxon>
        <taxon>Boletales</taxon>
        <taxon>Paxilineae</taxon>
        <taxon>Paxillaceae</taxon>
        <taxon>Paxillus</taxon>
    </lineage>
</organism>
<feature type="compositionally biased region" description="Basic and acidic residues" evidence="5">
    <location>
        <begin position="37"/>
        <end position="65"/>
    </location>
</feature>
<dbReference type="InterPro" id="IPR049899">
    <property type="entry name" value="Znf_C2HC_C3H"/>
</dbReference>
<keyword evidence="1" id="KW-0479">Metal-binding</keyword>
<dbReference type="STRING" id="930991.A0A0D0E2X6"/>
<dbReference type="InterPro" id="IPR041078">
    <property type="entry name" value="Plavaka"/>
</dbReference>
<evidence type="ECO:0000256" key="2">
    <source>
        <dbReference type="ARBA" id="ARBA00022771"/>
    </source>
</evidence>
<dbReference type="OrthoDB" id="3239511at2759"/>
<feature type="domain" description="C2HC/C3H-type" evidence="6">
    <location>
        <begin position="20"/>
        <end position="49"/>
    </location>
</feature>
<reference evidence="8" key="2">
    <citation type="submission" date="2015-01" db="EMBL/GenBank/DDBJ databases">
        <title>Evolutionary Origins and Diversification of the Mycorrhizal Mutualists.</title>
        <authorList>
            <consortium name="DOE Joint Genome Institute"/>
            <consortium name="Mycorrhizal Genomics Consortium"/>
            <person name="Kohler A."/>
            <person name="Kuo A."/>
            <person name="Nagy L.G."/>
            <person name="Floudas D."/>
            <person name="Copeland A."/>
            <person name="Barry K.W."/>
            <person name="Cichocki N."/>
            <person name="Veneault-Fourrey C."/>
            <person name="LaButti K."/>
            <person name="Lindquist E.A."/>
            <person name="Lipzen A."/>
            <person name="Lundell T."/>
            <person name="Morin E."/>
            <person name="Murat C."/>
            <person name="Riley R."/>
            <person name="Ohm R."/>
            <person name="Sun H."/>
            <person name="Tunlid A."/>
            <person name="Henrissat B."/>
            <person name="Grigoriev I.V."/>
            <person name="Hibbett D.S."/>
            <person name="Martin F."/>
        </authorList>
    </citation>
    <scope>NUCLEOTIDE SEQUENCE [LARGE SCALE GENOMIC DNA]</scope>
    <source>
        <strain evidence="8">Ve08.2h10</strain>
    </source>
</reference>
<dbReference type="EMBL" id="KN824894">
    <property type="protein sequence ID" value="KIK98401.1"/>
    <property type="molecule type" value="Genomic_DNA"/>
</dbReference>
<dbReference type="Gene3D" id="3.30.160.60">
    <property type="entry name" value="Classic Zinc Finger"/>
    <property type="match status" value="1"/>
</dbReference>
<proteinExistence type="predicted"/>
<keyword evidence="2 4" id="KW-0863">Zinc-finger</keyword>